<reference evidence="6 7" key="1">
    <citation type="submission" date="2018-09" db="EMBL/GenBank/DDBJ databases">
        <title>Roseovarius spongiae sp. nov., isolated from a marine sponge.</title>
        <authorList>
            <person name="Zhuang L."/>
            <person name="Luo L."/>
        </authorList>
    </citation>
    <scope>NUCLEOTIDE SEQUENCE [LARGE SCALE GENOMIC DNA]</scope>
    <source>
        <strain evidence="6 7">HN-E21</strain>
    </source>
</reference>
<evidence type="ECO:0000313" key="7">
    <source>
        <dbReference type="Proteomes" id="UP000281128"/>
    </source>
</evidence>
<organism evidence="6 7">
    <name type="scientific">Roseovarius spongiae</name>
    <dbReference type="NCBI Taxonomy" id="2320272"/>
    <lineage>
        <taxon>Bacteria</taxon>
        <taxon>Pseudomonadati</taxon>
        <taxon>Pseudomonadota</taxon>
        <taxon>Alphaproteobacteria</taxon>
        <taxon>Rhodobacterales</taxon>
        <taxon>Roseobacteraceae</taxon>
        <taxon>Roseovarius</taxon>
    </lineage>
</organism>
<dbReference type="Gene3D" id="3.50.50.60">
    <property type="entry name" value="FAD/NAD(P)-binding domain"/>
    <property type="match status" value="1"/>
</dbReference>
<keyword evidence="4" id="KW-0560">Oxidoreductase</keyword>
<dbReference type="AlphaFoldDB" id="A0A3A8AUJ0"/>
<feature type="domain" description="FAD dependent oxidoreductase" evidence="5">
    <location>
        <begin position="47"/>
        <end position="410"/>
    </location>
</feature>
<comment type="similarity">
    <text evidence="2">Belongs to the DadA oxidoreductase family.</text>
</comment>
<evidence type="ECO:0000313" key="6">
    <source>
        <dbReference type="EMBL" id="RKF14677.1"/>
    </source>
</evidence>
<protein>
    <submittedName>
        <fullName evidence="6">TIGR03364 family FAD-dependent oxidoreductase</fullName>
    </submittedName>
</protein>
<evidence type="ECO:0000256" key="1">
    <source>
        <dbReference type="ARBA" id="ARBA00001974"/>
    </source>
</evidence>
<dbReference type="SUPFAM" id="SSF51905">
    <property type="entry name" value="FAD/NAD(P)-binding domain"/>
    <property type="match status" value="1"/>
</dbReference>
<dbReference type="InterPro" id="IPR036188">
    <property type="entry name" value="FAD/NAD-bd_sf"/>
</dbReference>
<dbReference type="Gene3D" id="3.30.9.10">
    <property type="entry name" value="D-Amino Acid Oxidase, subunit A, domain 2"/>
    <property type="match status" value="1"/>
</dbReference>
<keyword evidence="7" id="KW-1185">Reference proteome</keyword>
<evidence type="ECO:0000256" key="3">
    <source>
        <dbReference type="ARBA" id="ARBA00022630"/>
    </source>
</evidence>
<gene>
    <name evidence="6" type="ORF">D6850_07270</name>
</gene>
<dbReference type="GO" id="GO:0016491">
    <property type="term" value="F:oxidoreductase activity"/>
    <property type="evidence" value="ECO:0007669"/>
    <property type="project" value="UniProtKB-KW"/>
</dbReference>
<comment type="cofactor">
    <cofactor evidence="1">
        <name>FAD</name>
        <dbReference type="ChEBI" id="CHEBI:57692"/>
    </cofactor>
</comment>
<evidence type="ECO:0000259" key="5">
    <source>
        <dbReference type="Pfam" id="PF01266"/>
    </source>
</evidence>
<accession>A0A3A8AUJ0</accession>
<dbReference type="EMBL" id="RAPE01000002">
    <property type="protein sequence ID" value="RKF14677.1"/>
    <property type="molecule type" value="Genomic_DNA"/>
</dbReference>
<evidence type="ECO:0000256" key="4">
    <source>
        <dbReference type="ARBA" id="ARBA00023002"/>
    </source>
</evidence>
<dbReference type="PANTHER" id="PTHR13847:SF286">
    <property type="entry name" value="D-AMINO ACID DEHYDROGENASE"/>
    <property type="match status" value="1"/>
</dbReference>
<proteinExistence type="inferred from homology"/>
<comment type="caution">
    <text evidence="6">The sequence shown here is derived from an EMBL/GenBank/DDBJ whole genome shotgun (WGS) entry which is preliminary data.</text>
</comment>
<evidence type="ECO:0000256" key="2">
    <source>
        <dbReference type="ARBA" id="ARBA00009410"/>
    </source>
</evidence>
<dbReference type="InterPro" id="IPR006076">
    <property type="entry name" value="FAD-dep_OxRdtase"/>
</dbReference>
<dbReference type="NCBIfam" id="TIGR03364">
    <property type="entry name" value="HpnW_proposed"/>
    <property type="match status" value="1"/>
</dbReference>
<dbReference type="Proteomes" id="UP000281128">
    <property type="component" value="Unassembled WGS sequence"/>
</dbReference>
<dbReference type="GO" id="GO:0005737">
    <property type="term" value="C:cytoplasm"/>
    <property type="evidence" value="ECO:0007669"/>
    <property type="project" value="TreeGrafter"/>
</dbReference>
<dbReference type="PANTHER" id="PTHR13847">
    <property type="entry name" value="SARCOSINE DEHYDROGENASE-RELATED"/>
    <property type="match status" value="1"/>
</dbReference>
<keyword evidence="3" id="KW-0285">Flavoprotein</keyword>
<dbReference type="InterPro" id="IPR017741">
    <property type="entry name" value="FAD-dependent_OxRdtase_HpnW"/>
</dbReference>
<sequence length="420" mass="44172">MTALLGGRGKGYGRYRPEAMRLDVPRIRRATMGGRQAQKEAKMQRYDLAIVGGGILGLAHALHGARAGLRVAVLERGARADGASVRNFGMLAIVAQRPGAQLDSARAALSTWQEVAAAAGIAMRRAGCLFVARHDAEMTVLEEGAAQAGSQGHDFTLLDAEAAHARAPGLRRDTVLGGLYSPDAWKLDQRGALARLSDWLARAHGVAFHFGTEVLAAGEGRVETAAGSFGADHVVLCGGEDFATLFPDAWAQSGVDVCRLQMLRTAPQPAGWRLGPFVLGGLSLARYDAFADCPGLPQLRAHQQAHQADALAHGVHVIAAQEEDGSVTLGDSHHYGADAAPADPAEVDEIILREFGGMLDLPEPAIARRWVGRYAHLPGQEVLTLAPAKGVTAVTVTNGQGMTHGFTIAARTIAGIVKQA</sequence>
<dbReference type="OrthoDB" id="9799943at2"/>
<dbReference type="Pfam" id="PF01266">
    <property type="entry name" value="DAO"/>
    <property type="match status" value="1"/>
</dbReference>
<name>A0A3A8AUJ0_9RHOB</name>